<evidence type="ECO:0000313" key="3">
    <source>
        <dbReference type="Proteomes" id="UP000245207"/>
    </source>
</evidence>
<keyword evidence="2" id="KW-0067">ATP-binding</keyword>
<keyword evidence="2" id="KW-0547">Nucleotide-binding</keyword>
<evidence type="ECO:0000256" key="1">
    <source>
        <dbReference type="SAM" id="MobiDB-lite"/>
    </source>
</evidence>
<dbReference type="GO" id="GO:0004386">
    <property type="term" value="F:helicase activity"/>
    <property type="evidence" value="ECO:0007669"/>
    <property type="project" value="UniProtKB-KW"/>
</dbReference>
<gene>
    <name evidence="2" type="ORF">CTI12_AA489440</name>
</gene>
<proteinExistence type="predicted"/>
<dbReference type="Proteomes" id="UP000245207">
    <property type="component" value="Unassembled WGS sequence"/>
</dbReference>
<dbReference type="AlphaFoldDB" id="A0A2U1LIA6"/>
<feature type="compositionally biased region" description="Low complexity" evidence="1">
    <location>
        <begin position="91"/>
        <end position="103"/>
    </location>
</feature>
<accession>A0A2U1LIA6</accession>
<evidence type="ECO:0000313" key="2">
    <source>
        <dbReference type="EMBL" id="PWA48736.1"/>
    </source>
</evidence>
<keyword evidence="2" id="KW-0347">Helicase</keyword>
<comment type="caution">
    <text evidence="2">The sequence shown here is derived from an EMBL/GenBank/DDBJ whole genome shotgun (WGS) entry which is preliminary data.</text>
</comment>
<reference evidence="2 3" key="1">
    <citation type="journal article" date="2018" name="Mol. Plant">
        <title>The genome of Artemisia annua provides insight into the evolution of Asteraceae family and artemisinin biosynthesis.</title>
        <authorList>
            <person name="Shen Q."/>
            <person name="Zhang L."/>
            <person name="Liao Z."/>
            <person name="Wang S."/>
            <person name="Yan T."/>
            <person name="Shi P."/>
            <person name="Liu M."/>
            <person name="Fu X."/>
            <person name="Pan Q."/>
            <person name="Wang Y."/>
            <person name="Lv Z."/>
            <person name="Lu X."/>
            <person name="Zhang F."/>
            <person name="Jiang W."/>
            <person name="Ma Y."/>
            <person name="Chen M."/>
            <person name="Hao X."/>
            <person name="Li L."/>
            <person name="Tang Y."/>
            <person name="Lv G."/>
            <person name="Zhou Y."/>
            <person name="Sun X."/>
            <person name="Brodelius P.E."/>
            <person name="Rose J.K.C."/>
            <person name="Tang K."/>
        </authorList>
    </citation>
    <scope>NUCLEOTIDE SEQUENCE [LARGE SCALE GENOMIC DNA]</scope>
    <source>
        <strain evidence="3">cv. Huhao1</strain>
        <tissue evidence="2">Leaf</tissue>
    </source>
</reference>
<name>A0A2U1LIA6_ARTAN</name>
<dbReference type="EMBL" id="PKPP01009237">
    <property type="protein sequence ID" value="PWA48736.1"/>
    <property type="molecule type" value="Genomic_DNA"/>
</dbReference>
<keyword evidence="2" id="KW-0378">Hydrolase</keyword>
<organism evidence="2 3">
    <name type="scientific">Artemisia annua</name>
    <name type="common">Sweet wormwood</name>
    <dbReference type="NCBI Taxonomy" id="35608"/>
    <lineage>
        <taxon>Eukaryota</taxon>
        <taxon>Viridiplantae</taxon>
        <taxon>Streptophyta</taxon>
        <taxon>Embryophyta</taxon>
        <taxon>Tracheophyta</taxon>
        <taxon>Spermatophyta</taxon>
        <taxon>Magnoliopsida</taxon>
        <taxon>eudicotyledons</taxon>
        <taxon>Gunneridae</taxon>
        <taxon>Pentapetalae</taxon>
        <taxon>asterids</taxon>
        <taxon>campanulids</taxon>
        <taxon>Asterales</taxon>
        <taxon>Asteraceae</taxon>
        <taxon>Asteroideae</taxon>
        <taxon>Anthemideae</taxon>
        <taxon>Artemisiinae</taxon>
        <taxon>Artemisia</taxon>
    </lineage>
</organism>
<protein>
    <submittedName>
        <fullName evidence="2">DNA/RNA helicase, DEAD/DEAH box type, N-terminal</fullName>
    </submittedName>
</protein>
<keyword evidence="3" id="KW-1185">Reference proteome</keyword>
<feature type="region of interest" description="Disordered" evidence="1">
    <location>
        <begin position="80"/>
        <end position="105"/>
    </location>
</feature>
<sequence>MLLLHILRKAYQSHRRCGPLEMQAWGTYSCWGKIELPSDRPSERSLLGLDVLASAKRVEGSFKVPRPKVSSMMASIDEDVEKSSLADQDDVGSGVSSSDSSGSKTFDSEKHWLMLYQSHRRCGPLEMQAWEPYSLCRWSMWCIASY</sequence>